<evidence type="ECO:0000259" key="3">
    <source>
        <dbReference type="Pfam" id="PF13439"/>
    </source>
</evidence>
<evidence type="ECO:0000313" key="5">
    <source>
        <dbReference type="Proteomes" id="UP001302949"/>
    </source>
</evidence>
<protein>
    <submittedName>
        <fullName evidence="4">Glycosyltransferase family 1 protein</fullName>
    </submittedName>
</protein>
<dbReference type="InterPro" id="IPR001296">
    <property type="entry name" value="Glyco_trans_1"/>
</dbReference>
<dbReference type="Pfam" id="PF13439">
    <property type="entry name" value="Glyco_transf_4"/>
    <property type="match status" value="1"/>
</dbReference>
<dbReference type="RefSeq" id="WP_323296464.1">
    <property type="nucleotide sequence ID" value="NZ_JAYFUM010000009.1"/>
</dbReference>
<dbReference type="SUPFAM" id="SSF53756">
    <property type="entry name" value="UDP-Glycosyltransferase/glycogen phosphorylase"/>
    <property type="match status" value="1"/>
</dbReference>
<keyword evidence="5" id="KW-1185">Reference proteome</keyword>
<dbReference type="PANTHER" id="PTHR46401">
    <property type="entry name" value="GLYCOSYLTRANSFERASE WBBK-RELATED"/>
    <property type="match status" value="1"/>
</dbReference>
<name>A0ABU5Q9M6_9BACT</name>
<dbReference type="Gene3D" id="3.40.50.2000">
    <property type="entry name" value="Glycogen Phosphorylase B"/>
    <property type="match status" value="2"/>
</dbReference>
<evidence type="ECO:0000259" key="2">
    <source>
        <dbReference type="Pfam" id="PF00534"/>
    </source>
</evidence>
<dbReference type="Pfam" id="PF00534">
    <property type="entry name" value="Glycos_transf_1"/>
    <property type="match status" value="1"/>
</dbReference>
<dbReference type="CDD" id="cd03809">
    <property type="entry name" value="GT4_MtfB-like"/>
    <property type="match status" value="1"/>
</dbReference>
<dbReference type="InterPro" id="IPR028098">
    <property type="entry name" value="Glyco_trans_4-like_N"/>
</dbReference>
<keyword evidence="1" id="KW-0808">Transferase</keyword>
<feature type="domain" description="Glycosyltransferase subfamily 4-like N-terminal" evidence="3">
    <location>
        <begin position="67"/>
        <end position="173"/>
    </location>
</feature>
<dbReference type="PANTHER" id="PTHR46401:SF2">
    <property type="entry name" value="GLYCOSYLTRANSFERASE WBBK-RELATED"/>
    <property type="match status" value="1"/>
</dbReference>
<accession>A0ABU5Q9M6</accession>
<proteinExistence type="predicted"/>
<evidence type="ECO:0000313" key="4">
    <source>
        <dbReference type="EMBL" id="MEA5139302.1"/>
    </source>
</evidence>
<reference evidence="4 5" key="1">
    <citation type="submission" date="2023-12" db="EMBL/GenBank/DDBJ databases">
        <title>Novel species of the genus Arcicella isolated from rivers.</title>
        <authorList>
            <person name="Lu H."/>
        </authorList>
    </citation>
    <scope>NUCLEOTIDE SEQUENCE [LARGE SCALE GENOMIC DNA]</scope>
    <source>
        <strain evidence="4 5">KCTC 23307</strain>
    </source>
</reference>
<dbReference type="Proteomes" id="UP001302949">
    <property type="component" value="Unassembled WGS sequence"/>
</dbReference>
<sequence>MKIGFDAKRAFNNYTGLGNYSRFIIDALLKFAPENEYFAFTPQNKSSQQGNTWAEKHQNLRICLPSIKKFKALWRSYLIKNDFKKYGIQVFHGLSNEIPFGLKNKKVKTVVTIHDLIFERYPKLYPPFDRLIYQIKFRKACKQADKVIAISEQTKRDIIDYYKIDADKIAVVYQDCDESFHHLLESDSISAVLKKYEIQKKYILCIATFTERKNQLLLLKAFHKLHLSDYELVLVGGKSAYQTRLEDYIQEHKLSNVKIFNKVPFSDLPALYQGANLFVYPSFFEGFGIPIVEALHSGVPVIAATGSCLEEAGGNGALYANPEDVNDLSSKILQVLSNKNLQKRMVIEGQKHIEQFSSKNIAQQLQAIYKELAQVVISEK</sequence>
<comment type="caution">
    <text evidence="4">The sequence shown here is derived from an EMBL/GenBank/DDBJ whole genome shotgun (WGS) entry which is preliminary data.</text>
</comment>
<feature type="domain" description="Glycosyl transferase family 1" evidence="2">
    <location>
        <begin position="199"/>
        <end position="351"/>
    </location>
</feature>
<organism evidence="4 5">
    <name type="scientific">Arcicella rigui</name>
    <dbReference type="NCBI Taxonomy" id="797020"/>
    <lineage>
        <taxon>Bacteria</taxon>
        <taxon>Pseudomonadati</taxon>
        <taxon>Bacteroidota</taxon>
        <taxon>Cytophagia</taxon>
        <taxon>Cytophagales</taxon>
        <taxon>Flectobacillaceae</taxon>
        <taxon>Arcicella</taxon>
    </lineage>
</organism>
<dbReference type="EMBL" id="JAYFUM010000009">
    <property type="protein sequence ID" value="MEA5139302.1"/>
    <property type="molecule type" value="Genomic_DNA"/>
</dbReference>
<gene>
    <name evidence="4" type="ORF">VB248_09155</name>
</gene>
<evidence type="ECO:0000256" key="1">
    <source>
        <dbReference type="ARBA" id="ARBA00022679"/>
    </source>
</evidence>